<proteinExistence type="predicted"/>
<reference evidence="1 2" key="1">
    <citation type="submission" date="2020-06" db="EMBL/GenBank/DDBJ databases">
        <title>Frischella cerana isolated from Apis cerana gut homogenate.</title>
        <authorList>
            <person name="Wolter L.A."/>
            <person name="Suenami S."/>
            <person name="Miyazaki R."/>
        </authorList>
    </citation>
    <scope>NUCLEOTIDE SEQUENCE [LARGE SCALE GENOMIC DNA]</scope>
    <source>
        <strain evidence="1 2">Ac13</strain>
    </source>
</reference>
<evidence type="ECO:0000313" key="1">
    <source>
        <dbReference type="EMBL" id="MBC9131984.1"/>
    </source>
</evidence>
<dbReference type="RefSeq" id="WP_187756412.1">
    <property type="nucleotide sequence ID" value="NZ_JABURY010000021.1"/>
</dbReference>
<protein>
    <recommendedName>
        <fullName evidence="3">Bacterial EndoU nuclease domain-containing protein</fullName>
    </recommendedName>
</protein>
<comment type="caution">
    <text evidence="1">The sequence shown here is derived from an EMBL/GenBank/DDBJ whole genome shotgun (WGS) entry which is preliminary data.</text>
</comment>
<evidence type="ECO:0000313" key="2">
    <source>
        <dbReference type="Proteomes" id="UP000651208"/>
    </source>
</evidence>
<gene>
    <name evidence="1" type="ORF">FcAc13_11805</name>
</gene>
<dbReference type="CDD" id="cd20686">
    <property type="entry name" value="CdiA-CT_Ec-like"/>
    <property type="match status" value="1"/>
</dbReference>
<dbReference type="EMBL" id="JABURY010000021">
    <property type="protein sequence ID" value="MBC9131984.1"/>
    <property type="molecule type" value="Genomic_DNA"/>
</dbReference>
<organism evidence="1 2">
    <name type="scientific">Frischella japonica</name>
    <dbReference type="NCBI Taxonomy" id="2741544"/>
    <lineage>
        <taxon>Bacteria</taxon>
        <taxon>Pseudomonadati</taxon>
        <taxon>Pseudomonadota</taxon>
        <taxon>Gammaproteobacteria</taxon>
        <taxon>Orbales</taxon>
        <taxon>Orbaceae</taxon>
        <taxon>Frischella</taxon>
    </lineage>
</organism>
<dbReference type="Proteomes" id="UP000651208">
    <property type="component" value="Unassembled WGS sequence"/>
</dbReference>
<evidence type="ECO:0008006" key="3">
    <source>
        <dbReference type="Google" id="ProtNLM"/>
    </source>
</evidence>
<keyword evidence="2" id="KW-1185">Reference proteome</keyword>
<name>A0ABR7R0J6_9GAMM</name>
<sequence length="846" mass="93495">MYLYQLMLKKQWLMWEEDEASQSFSYQPKPTRIKHFYDSGYDDIVNQLVNQPQSCKDFYPVLRQVGLPYQSYYDKIPAKVSETLKTALYQERVVLVQLPVINGYCGTVSYSDAIKAMPIVKKEPTFEPDDSWLVVDLLNHPPEQIQIFDAANNHIVTTTPTSADEIFLKHGEVFSPTQVLPKVHIVLGGLGGSVDLALRGDKPLRVKQRAQSWVDELSSLLASGNSPFTIELDEAMASLINQKALPQRGLQAKPVDEQAAFRPDETVGVFFYHMLALLNHTDFIIARQRIGSCGAGEGDGAIPDVKRLKRALKALHAIRHSEGQDKPDYAYHSDALSQTASHYLGSPVVMDGSGGDNDAELALVSQVKQATADDQLTDIASLYLNAIKLLKHLREPGMIRYVETRREYQLNVTQLDYGYIELKQLDFIQLELHANYRYAIVSEDKAYQFIGRFNPDGKVQVKVPAKWSSAKHWQVNAQAVEDDFVAKLFPKLVNPTWTLQDRNNAFTGLASGGVFGGVTGYLYGDEIKETVLDNLPRITGAAQVASGIMSLCVAAAVGRAGVGAPLAAVIGFVALDNIQAGARSMWSNEVTATHGGELIEWSGLVAKGYGEIAYTLIDIGLISKASSVVKMATQTENVIKLDTTTAVKVGQTIKPTEVTISIDKISLNQKNVIELKEFNVGKGTGQQLVSDSFVSDVISHNKQIGILNKKKDGISGAHNQDAFLESIEMTGAKIVGPRYTDARFPGLIEYEYQLPKKVANGPNAGTTDGFKKTQTKTTYDPNILSDAKVADMSNRAAKQAENYFRKNPNENIHDVKIDGYWFRVTHDIKNKKITNSFITIPKRNAK</sequence>
<accession>A0ABR7R0J6</accession>